<keyword evidence="1" id="KW-0812">Transmembrane</keyword>
<dbReference type="KEGG" id="alus:STSP2_00150"/>
<sequence length="257" mass="28768">MISESGKTNQSAQSGQPRFAIGEVLLVVFGIIFALVGGFIYVLGLVDISLMIIAVGFLMCTAVIWIAIHRRQWLMVVFAVGGSALSGFSLCSIAYQAIPVRISNVKAPKPLGKLQLADVSKMLHAGRLAELPANARNLRADGWDGLFTGEEYLMFNAPADEVDSWLSASPGLKETVEHFDAEHMLLPQPDNDRERSQLIYEGHELYYLFHRMPRWYRPTVRVKGRRYEIEPDESGHNWGTVVVDDETNTVYVKVIWS</sequence>
<feature type="transmembrane region" description="Helical" evidence="1">
    <location>
        <begin position="48"/>
        <end position="68"/>
    </location>
</feature>
<dbReference type="RefSeq" id="WP_146658916.1">
    <property type="nucleotide sequence ID" value="NZ_CP019791.1"/>
</dbReference>
<accession>A0A1U9NGF4</accession>
<proteinExistence type="predicted"/>
<organism evidence="2 3">
    <name type="scientific">Anaerohalosphaera lusitana</name>
    <dbReference type="NCBI Taxonomy" id="1936003"/>
    <lineage>
        <taxon>Bacteria</taxon>
        <taxon>Pseudomonadati</taxon>
        <taxon>Planctomycetota</taxon>
        <taxon>Phycisphaerae</taxon>
        <taxon>Sedimentisphaerales</taxon>
        <taxon>Anaerohalosphaeraceae</taxon>
        <taxon>Anaerohalosphaera</taxon>
    </lineage>
</organism>
<keyword evidence="1" id="KW-1133">Transmembrane helix</keyword>
<dbReference type="OrthoDB" id="1358231at2"/>
<gene>
    <name evidence="2" type="ORF">STSP2_00150</name>
</gene>
<protein>
    <submittedName>
        <fullName evidence="2">Uncharacterized protein</fullName>
    </submittedName>
</protein>
<dbReference type="AlphaFoldDB" id="A0A1U9NGF4"/>
<name>A0A1U9NGF4_9BACT</name>
<evidence type="ECO:0000256" key="1">
    <source>
        <dbReference type="SAM" id="Phobius"/>
    </source>
</evidence>
<feature type="transmembrane region" description="Helical" evidence="1">
    <location>
        <begin position="20"/>
        <end position="42"/>
    </location>
</feature>
<feature type="transmembrane region" description="Helical" evidence="1">
    <location>
        <begin position="75"/>
        <end position="98"/>
    </location>
</feature>
<dbReference type="EMBL" id="CP019791">
    <property type="protein sequence ID" value="AQT67012.1"/>
    <property type="molecule type" value="Genomic_DNA"/>
</dbReference>
<dbReference type="Proteomes" id="UP000189674">
    <property type="component" value="Chromosome"/>
</dbReference>
<reference evidence="3" key="1">
    <citation type="submission" date="2017-02" db="EMBL/GenBank/DDBJ databases">
        <title>Comparative genomics and description of representatives of a novel lineage of planctomycetes thriving in anoxic sediments.</title>
        <authorList>
            <person name="Spring S."/>
            <person name="Bunk B."/>
            <person name="Sproer C."/>
        </authorList>
    </citation>
    <scope>NUCLEOTIDE SEQUENCE [LARGE SCALE GENOMIC DNA]</scope>
    <source>
        <strain evidence="3">ST-NAGAB-D1</strain>
    </source>
</reference>
<keyword evidence="3" id="KW-1185">Reference proteome</keyword>
<keyword evidence="1" id="KW-0472">Membrane</keyword>
<evidence type="ECO:0000313" key="3">
    <source>
        <dbReference type="Proteomes" id="UP000189674"/>
    </source>
</evidence>
<evidence type="ECO:0000313" key="2">
    <source>
        <dbReference type="EMBL" id="AQT67012.1"/>
    </source>
</evidence>